<dbReference type="InterPro" id="IPR003593">
    <property type="entry name" value="AAA+_ATPase"/>
</dbReference>
<dbReference type="GO" id="GO:0006614">
    <property type="term" value="P:SRP-dependent cotranslational protein targeting to membrane"/>
    <property type="evidence" value="ECO:0007669"/>
    <property type="project" value="InterPro"/>
</dbReference>
<dbReference type="EC" id="3.6.5.4" evidence="9"/>
<keyword evidence="5 9" id="KW-0342">GTP-binding</keyword>
<evidence type="ECO:0000256" key="9">
    <source>
        <dbReference type="HAMAP-Rule" id="MF_00920"/>
    </source>
</evidence>
<dbReference type="InterPro" id="IPR042101">
    <property type="entry name" value="SRP54_N_sf"/>
</dbReference>
<dbReference type="Pfam" id="PF02881">
    <property type="entry name" value="SRP54_N"/>
    <property type="match status" value="1"/>
</dbReference>
<comment type="catalytic activity">
    <reaction evidence="8 9">
        <text>GTP + H2O = GDP + phosphate + H(+)</text>
        <dbReference type="Rhea" id="RHEA:19669"/>
        <dbReference type="ChEBI" id="CHEBI:15377"/>
        <dbReference type="ChEBI" id="CHEBI:15378"/>
        <dbReference type="ChEBI" id="CHEBI:37565"/>
        <dbReference type="ChEBI" id="CHEBI:43474"/>
        <dbReference type="ChEBI" id="CHEBI:58189"/>
        <dbReference type="EC" id="3.6.5.4"/>
    </reaction>
</comment>
<dbReference type="GO" id="GO:0003924">
    <property type="term" value="F:GTPase activity"/>
    <property type="evidence" value="ECO:0007669"/>
    <property type="project" value="UniProtKB-UniRule"/>
</dbReference>
<sequence>MAEEKKGFFSRLVAGLEKTRKAVVYGLDDLFNGPGEVDDDFYDELEEILITGDVGVRATEEILEELRAMTEERHVRARSACRDLLIESIKSRMDLGENAYDFEKTPSVLLLIGVNGVGKTTTAGKMAAQAKADGRRVLLAGADTFRAAAIEQLEAWSQRAGVEMVKATAGADPAAVVFDACQASRARRTDLLICDTAGRLHNKKNLMEELRKIDRVVQRELPEYRRETLLVLDGTTGQNAIEQAKEFGDICDISGVVLTKLDGSAKGGVAIAIQAELKLPVKYIGVGEKIDDLRKFDAGQYVEALFAREPDRESEEEA</sequence>
<keyword evidence="3 9" id="KW-0547">Nucleotide-binding</keyword>
<evidence type="ECO:0000256" key="8">
    <source>
        <dbReference type="ARBA" id="ARBA00048027"/>
    </source>
</evidence>
<accession>A0AA37DHI9</accession>
<name>A0AA37DHI9_9FIRM</name>
<dbReference type="InterPro" id="IPR013822">
    <property type="entry name" value="Signal_recog_particl_SRP54_hlx"/>
</dbReference>
<evidence type="ECO:0000313" key="11">
    <source>
        <dbReference type="EMBL" id="EHO18620.1"/>
    </source>
</evidence>
<organism evidence="11 12">
    <name type="scientific">Stomatobaculum longum</name>
    <dbReference type="NCBI Taxonomy" id="796942"/>
    <lineage>
        <taxon>Bacteria</taxon>
        <taxon>Bacillati</taxon>
        <taxon>Bacillota</taxon>
        <taxon>Clostridia</taxon>
        <taxon>Lachnospirales</taxon>
        <taxon>Lachnospiraceae</taxon>
        <taxon>Stomatobaculum</taxon>
    </lineage>
</organism>
<evidence type="ECO:0000256" key="7">
    <source>
        <dbReference type="ARBA" id="ARBA00023170"/>
    </source>
</evidence>
<keyword evidence="6 9" id="KW-0472">Membrane</keyword>
<dbReference type="Proteomes" id="UP000018466">
    <property type="component" value="Unassembled WGS sequence"/>
</dbReference>
<reference evidence="11 12" key="1">
    <citation type="submission" date="2011-10" db="EMBL/GenBank/DDBJ databases">
        <title>The Genome Sequence of Lachnospiraceae bacterium ACC2.</title>
        <authorList>
            <consortium name="The Broad Institute Genome Sequencing Platform"/>
            <person name="Earl A."/>
            <person name="Ward D."/>
            <person name="Feldgarden M."/>
            <person name="Gevers D."/>
            <person name="Sizova M."/>
            <person name="Hazen A."/>
            <person name="Epstein S."/>
            <person name="Young S.K."/>
            <person name="Zeng Q."/>
            <person name="Gargeya S."/>
            <person name="Fitzgerald M."/>
            <person name="Haas B."/>
            <person name="Abouelleil A."/>
            <person name="Alvarado L."/>
            <person name="Arachchi H.M."/>
            <person name="Berlin A."/>
            <person name="Brown A."/>
            <person name="Chapman S.B."/>
            <person name="Chen Z."/>
            <person name="Dunbar C."/>
            <person name="Freedman E."/>
            <person name="Gearin G."/>
            <person name="Goldberg J."/>
            <person name="Griggs A."/>
            <person name="Gujja S."/>
            <person name="Heiman D."/>
            <person name="Howarth C."/>
            <person name="Larson L."/>
            <person name="Lui A."/>
            <person name="MacDonald P.J.P."/>
            <person name="Montmayeur A."/>
            <person name="Murphy C."/>
            <person name="Neiman D."/>
            <person name="Pearson M."/>
            <person name="Priest M."/>
            <person name="Roberts A."/>
            <person name="Saif S."/>
            <person name="Shea T."/>
            <person name="Shenoy N."/>
            <person name="Sisk P."/>
            <person name="Stolte C."/>
            <person name="Sykes S."/>
            <person name="Wortman J."/>
            <person name="Nusbaum C."/>
            <person name="Birren B."/>
        </authorList>
    </citation>
    <scope>NUCLEOTIDE SEQUENCE [LARGE SCALE GENOMIC DNA]</scope>
    <source>
        <strain evidence="11 12">ACC2</strain>
    </source>
</reference>
<dbReference type="SMART" id="SM00382">
    <property type="entry name" value="AAA"/>
    <property type="match status" value="1"/>
</dbReference>
<feature type="domain" description="SRP54-type proteins GTP-binding" evidence="10">
    <location>
        <begin position="280"/>
        <end position="293"/>
    </location>
</feature>
<evidence type="ECO:0000256" key="2">
    <source>
        <dbReference type="ARBA" id="ARBA00022490"/>
    </source>
</evidence>
<dbReference type="RefSeq" id="WP_009531923.1">
    <property type="nucleotide sequence ID" value="NZ_CALJAI010000019.1"/>
</dbReference>
<dbReference type="CDD" id="cd17874">
    <property type="entry name" value="FtsY"/>
    <property type="match status" value="1"/>
</dbReference>
<keyword evidence="2 9" id="KW-0963">Cytoplasm</keyword>
<dbReference type="SMART" id="SM00963">
    <property type="entry name" value="SRP54_N"/>
    <property type="match status" value="1"/>
</dbReference>
<dbReference type="EMBL" id="AGEL01000002">
    <property type="protein sequence ID" value="EHO18620.1"/>
    <property type="molecule type" value="Genomic_DNA"/>
</dbReference>
<dbReference type="GO" id="GO:0005737">
    <property type="term" value="C:cytoplasm"/>
    <property type="evidence" value="ECO:0007669"/>
    <property type="project" value="UniProtKB-SubCell"/>
</dbReference>
<comment type="subcellular location">
    <subcellularLocation>
        <location evidence="9">Cell membrane</location>
        <topology evidence="9">Peripheral membrane protein</topology>
        <orientation evidence="9">Cytoplasmic side</orientation>
    </subcellularLocation>
    <subcellularLocation>
        <location evidence="9">Cytoplasm</location>
    </subcellularLocation>
</comment>
<dbReference type="InterPro" id="IPR027417">
    <property type="entry name" value="P-loop_NTPase"/>
</dbReference>
<dbReference type="NCBIfam" id="TIGR00064">
    <property type="entry name" value="ftsY"/>
    <property type="match status" value="1"/>
</dbReference>
<comment type="similarity">
    <text evidence="9">Belongs to the GTP-binding SRP family. FtsY subfamily.</text>
</comment>
<dbReference type="GO" id="GO:0005525">
    <property type="term" value="F:GTP binding"/>
    <property type="evidence" value="ECO:0007669"/>
    <property type="project" value="UniProtKB-UniRule"/>
</dbReference>
<evidence type="ECO:0000259" key="10">
    <source>
        <dbReference type="PROSITE" id="PS00300"/>
    </source>
</evidence>
<dbReference type="HAMAP" id="MF_00920">
    <property type="entry name" value="FtsY"/>
    <property type="match status" value="1"/>
</dbReference>
<comment type="subunit">
    <text evidence="9">Part of the signal recognition particle protein translocation system, which is composed of SRP and FtsY.</text>
</comment>
<evidence type="ECO:0000256" key="3">
    <source>
        <dbReference type="ARBA" id="ARBA00022741"/>
    </source>
</evidence>
<evidence type="ECO:0000256" key="1">
    <source>
        <dbReference type="ARBA" id="ARBA00022475"/>
    </source>
</evidence>
<evidence type="ECO:0000256" key="4">
    <source>
        <dbReference type="ARBA" id="ARBA00022801"/>
    </source>
</evidence>
<comment type="function">
    <text evidence="9">Involved in targeting and insertion of nascent membrane proteins into the cytoplasmic membrane. Acts as a receptor for the complex formed by the signal recognition particle (SRP) and the ribosome-nascent chain (RNC).</text>
</comment>
<dbReference type="PROSITE" id="PS00300">
    <property type="entry name" value="SRP54"/>
    <property type="match status" value="1"/>
</dbReference>
<dbReference type="FunFam" id="1.20.120.140:FF:000002">
    <property type="entry name" value="Signal recognition particle receptor FtsY"/>
    <property type="match status" value="1"/>
</dbReference>
<dbReference type="PANTHER" id="PTHR43134:SF1">
    <property type="entry name" value="SIGNAL RECOGNITION PARTICLE RECEPTOR SUBUNIT ALPHA"/>
    <property type="match status" value="1"/>
</dbReference>
<dbReference type="GO" id="GO:0005886">
    <property type="term" value="C:plasma membrane"/>
    <property type="evidence" value="ECO:0007669"/>
    <property type="project" value="UniProtKB-SubCell"/>
</dbReference>
<dbReference type="Pfam" id="PF00448">
    <property type="entry name" value="SRP54"/>
    <property type="match status" value="1"/>
</dbReference>
<dbReference type="InterPro" id="IPR036225">
    <property type="entry name" value="SRP/SRP_N"/>
</dbReference>
<dbReference type="AlphaFoldDB" id="A0AA37DHI9"/>
<evidence type="ECO:0000313" key="12">
    <source>
        <dbReference type="Proteomes" id="UP000018466"/>
    </source>
</evidence>
<dbReference type="GeneID" id="86939886"/>
<feature type="binding site" evidence="9">
    <location>
        <begin position="113"/>
        <end position="120"/>
    </location>
    <ligand>
        <name>GTP</name>
        <dbReference type="ChEBI" id="CHEBI:37565"/>
    </ligand>
</feature>
<comment type="caution">
    <text evidence="11">The sequence shown here is derived from an EMBL/GenBank/DDBJ whole genome shotgun (WGS) entry which is preliminary data.</text>
</comment>
<dbReference type="PANTHER" id="PTHR43134">
    <property type="entry name" value="SIGNAL RECOGNITION PARTICLE RECEPTOR SUBUNIT ALPHA"/>
    <property type="match status" value="1"/>
</dbReference>
<dbReference type="SUPFAM" id="SSF47364">
    <property type="entry name" value="Domain of the SRP/SRP receptor G-proteins"/>
    <property type="match status" value="1"/>
</dbReference>
<dbReference type="SUPFAM" id="SSF52540">
    <property type="entry name" value="P-loop containing nucleoside triphosphate hydrolases"/>
    <property type="match status" value="1"/>
</dbReference>
<keyword evidence="1 9" id="KW-1003">Cell membrane</keyword>
<feature type="binding site" evidence="9">
    <location>
        <begin position="259"/>
        <end position="262"/>
    </location>
    <ligand>
        <name>GTP</name>
        <dbReference type="ChEBI" id="CHEBI:37565"/>
    </ligand>
</feature>
<keyword evidence="7 9" id="KW-0675">Receptor</keyword>
<dbReference type="InterPro" id="IPR004390">
    <property type="entry name" value="SR_rcpt_FtsY"/>
</dbReference>
<dbReference type="FunFam" id="3.40.50.300:FF:000053">
    <property type="entry name" value="Signal recognition particle receptor FtsY"/>
    <property type="match status" value="1"/>
</dbReference>
<gene>
    <name evidence="9" type="primary">ftsY</name>
    <name evidence="11" type="ORF">HMPREF9623_00088</name>
</gene>
<dbReference type="GO" id="GO:0005047">
    <property type="term" value="F:signal recognition particle binding"/>
    <property type="evidence" value="ECO:0007669"/>
    <property type="project" value="TreeGrafter"/>
</dbReference>
<keyword evidence="12" id="KW-1185">Reference proteome</keyword>
<feature type="binding site" evidence="9">
    <location>
        <begin position="195"/>
        <end position="199"/>
    </location>
    <ligand>
        <name>GTP</name>
        <dbReference type="ChEBI" id="CHEBI:37565"/>
    </ligand>
</feature>
<dbReference type="SMART" id="SM00962">
    <property type="entry name" value="SRP54"/>
    <property type="match status" value="1"/>
</dbReference>
<dbReference type="Gene3D" id="1.20.120.140">
    <property type="entry name" value="Signal recognition particle SRP54, nucleotide-binding domain"/>
    <property type="match status" value="1"/>
</dbReference>
<dbReference type="Gene3D" id="3.40.50.300">
    <property type="entry name" value="P-loop containing nucleotide triphosphate hydrolases"/>
    <property type="match status" value="1"/>
</dbReference>
<dbReference type="InterPro" id="IPR000897">
    <property type="entry name" value="SRP54_GTPase_dom"/>
</dbReference>
<keyword evidence="4 9" id="KW-0378">Hydrolase</keyword>
<evidence type="ECO:0000256" key="6">
    <source>
        <dbReference type="ARBA" id="ARBA00023136"/>
    </source>
</evidence>
<protein>
    <recommendedName>
        <fullName evidence="9">Signal recognition particle receptor FtsY</fullName>
        <shortName evidence="9">SRP receptor</shortName>
        <ecNumber evidence="9">3.6.5.4</ecNumber>
    </recommendedName>
</protein>
<evidence type="ECO:0000256" key="5">
    <source>
        <dbReference type="ARBA" id="ARBA00023134"/>
    </source>
</evidence>
<proteinExistence type="inferred from homology"/>